<dbReference type="FunCoup" id="H0V5U0">
    <property type="interactions" value="109"/>
</dbReference>
<dbReference type="GO" id="GO:0032991">
    <property type="term" value="C:protein-containing complex"/>
    <property type="evidence" value="ECO:0007669"/>
    <property type="project" value="Ensembl"/>
</dbReference>
<dbReference type="EMBL" id="AAKN02010461">
    <property type="status" value="NOT_ANNOTATED_CDS"/>
    <property type="molecule type" value="Genomic_DNA"/>
</dbReference>
<feature type="transmembrane region" description="Helical" evidence="13">
    <location>
        <begin position="250"/>
        <end position="273"/>
    </location>
</feature>
<evidence type="ECO:0000313" key="16">
    <source>
        <dbReference type="Proteomes" id="UP000005447"/>
    </source>
</evidence>
<comment type="catalytic activity">
    <reaction evidence="12">
        <text>L-ornithine(in) = L-ornithine(out)</text>
        <dbReference type="Rhea" id="RHEA:71199"/>
        <dbReference type="ChEBI" id="CHEBI:46911"/>
    </reaction>
</comment>
<dbReference type="GO" id="GO:0042102">
    <property type="term" value="P:positive regulation of T cell proliferation"/>
    <property type="evidence" value="ECO:0007669"/>
    <property type="project" value="Ensembl"/>
</dbReference>
<evidence type="ECO:0000256" key="10">
    <source>
        <dbReference type="ARBA" id="ARBA00034422"/>
    </source>
</evidence>
<feature type="transmembrane region" description="Helical" evidence="13">
    <location>
        <begin position="528"/>
        <end position="548"/>
    </location>
</feature>
<dbReference type="eggNOG" id="KOG1286">
    <property type="taxonomic scope" value="Eukaryota"/>
</dbReference>
<dbReference type="RefSeq" id="XP_003477460.1">
    <property type="nucleotide sequence ID" value="XM_003477412.5"/>
</dbReference>
<keyword evidence="6" id="KW-0029">Amino-acid transport</keyword>
<dbReference type="NCBIfam" id="TIGR00906">
    <property type="entry name" value="2A0303"/>
    <property type="match status" value="1"/>
</dbReference>
<protein>
    <submittedName>
        <fullName evidence="15">Solute carrier family 7 member 1</fullName>
    </submittedName>
</protein>
<dbReference type="GO" id="GO:0015189">
    <property type="term" value="F:L-lysine transmembrane transporter activity"/>
    <property type="evidence" value="ECO:0007669"/>
    <property type="project" value="Ensembl"/>
</dbReference>
<dbReference type="GeneID" id="100721833"/>
<comment type="subcellular location">
    <subcellularLocation>
        <location evidence="1">Cell membrane</location>
        <topology evidence="1">Multi-pass membrane protein</topology>
    </subcellularLocation>
</comment>
<dbReference type="EMBL" id="AAKN02010460">
    <property type="status" value="NOT_ANNOTATED_CDS"/>
    <property type="molecule type" value="Genomic_DNA"/>
</dbReference>
<feature type="transmembrane region" description="Helical" evidence="13">
    <location>
        <begin position="494"/>
        <end position="516"/>
    </location>
</feature>
<evidence type="ECO:0000256" key="1">
    <source>
        <dbReference type="ARBA" id="ARBA00004651"/>
    </source>
</evidence>
<evidence type="ECO:0000313" key="15">
    <source>
        <dbReference type="Ensembl" id="ENSCPOP00000005036.2"/>
    </source>
</evidence>
<dbReference type="InterPro" id="IPR004755">
    <property type="entry name" value="Cat_AA_permease"/>
</dbReference>
<comment type="catalytic activity">
    <reaction evidence="11">
        <text>L-arginine(in) = L-arginine(out)</text>
        <dbReference type="Rhea" id="RHEA:32143"/>
        <dbReference type="ChEBI" id="CHEBI:32682"/>
    </reaction>
</comment>
<proteinExistence type="inferred from homology"/>
<feature type="transmembrane region" description="Helical" evidence="13">
    <location>
        <begin position="192"/>
        <end position="210"/>
    </location>
</feature>
<dbReference type="InParanoid" id="H0V5U0"/>
<dbReference type="Proteomes" id="UP000005447">
    <property type="component" value="Unassembled WGS sequence"/>
</dbReference>
<evidence type="ECO:0000256" key="6">
    <source>
        <dbReference type="ARBA" id="ARBA00022970"/>
    </source>
</evidence>
<accession>H0V5U0</accession>
<keyword evidence="9" id="KW-0325">Glycoprotein</keyword>
<dbReference type="Gene3D" id="1.20.1740.10">
    <property type="entry name" value="Amino acid/polyamine transporter I"/>
    <property type="match status" value="2"/>
</dbReference>
<gene>
    <name evidence="15" type="primary">SLC7A1</name>
</gene>
<feature type="transmembrane region" description="Helical" evidence="13">
    <location>
        <begin position="585"/>
        <end position="606"/>
    </location>
</feature>
<dbReference type="RefSeq" id="XP_063088641.1">
    <property type="nucleotide sequence ID" value="XM_063232571.1"/>
</dbReference>
<sequence length="629" mass="67726">MGCKVLRDLGHQMLRRKVVDCSREESRLSRCLNTFDLVALGVGSTLGAGVYVLAGAVARENAGPAIVISFLIAALASVLAGLCYGEFGARVPKTGSAYLYSYVTVGELWAFVTGWNLILSYIIGTSSVARAWSATFDELIGKPIGEFSRKHMALNAPGVLAETPDIFAVVIILILTGLLTIGVKESAMVNKIFTCINVLVLGFIVVSGFVKGSIKNWQLTEENILNESSHRCLNNDTGSEKLGVGGFMPFGFSGVLSGAATCFYAFVGFDCIATTGEEVKNPQKAIPVGIVASLLICFVAYFGVSAALTLMMPYFCLDTNSPLPDAFKHVGWEGAKYAVAVGSLCALSTSLLGSMFPMPRVIYAMAEDGLLFKSLAKINDRTKTPVIATLASGAIAAVMAFLFDLKDLVDLMSIGTLLAYSLVAACVLVLRYQPEQPNLVYQMTRTTDELDQVDQNELVSTSDSQAGFLPKAETLSLKSILKPKNTEPSKLSGLVVNVSASLVVIFILTVCIVAVIGREALGKGELWAILVVTSTALLSVMTMGVIWRQPESKTKLSFKVPFLPVLPILSIFVNIYLMMQLDQGTWVRFAVWMLIGFIIYFGYGLWHSEEASLAAEQARTPDGNLDQCK</sequence>
<feature type="domain" description="Cationic amino acid transporter C-terminal" evidence="14">
    <location>
        <begin position="558"/>
        <end position="608"/>
    </location>
</feature>
<dbReference type="PANTHER" id="PTHR43243:SF28">
    <property type="entry name" value="HIGH AFFINITY CATIONIC AMINO ACID TRANSPORTER 1"/>
    <property type="match status" value="1"/>
</dbReference>
<evidence type="ECO:0000256" key="3">
    <source>
        <dbReference type="ARBA" id="ARBA00022448"/>
    </source>
</evidence>
<dbReference type="RefSeq" id="XP_063088639.1">
    <property type="nucleotide sequence ID" value="XM_063232569.1"/>
</dbReference>
<evidence type="ECO:0000256" key="12">
    <source>
        <dbReference type="ARBA" id="ARBA00034450"/>
    </source>
</evidence>
<dbReference type="PANTHER" id="PTHR43243">
    <property type="entry name" value="INNER MEMBRANE TRANSPORTER YGJI-RELATED"/>
    <property type="match status" value="1"/>
</dbReference>
<feature type="transmembrane region" description="Helical" evidence="13">
    <location>
        <begin position="560"/>
        <end position="579"/>
    </location>
</feature>
<evidence type="ECO:0000256" key="8">
    <source>
        <dbReference type="ARBA" id="ARBA00023136"/>
    </source>
</evidence>
<comment type="catalytic activity">
    <reaction evidence="10">
        <text>L-lysine(in) = L-lysine(out)</text>
        <dbReference type="Rhea" id="RHEA:70935"/>
        <dbReference type="ChEBI" id="CHEBI:32551"/>
    </reaction>
</comment>
<keyword evidence="3" id="KW-0813">Transport</keyword>
<evidence type="ECO:0000259" key="14">
    <source>
        <dbReference type="Pfam" id="PF13906"/>
    </source>
</evidence>
<evidence type="ECO:0000256" key="4">
    <source>
        <dbReference type="ARBA" id="ARBA00022475"/>
    </source>
</evidence>
<keyword evidence="5 13" id="KW-0812">Transmembrane</keyword>
<dbReference type="OMA" id="WILGWDL"/>
<keyword evidence="7 13" id="KW-1133">Transmembrane helix</keyword>
<dbReference type="GO" id="GO:1903810">
    <property type="term" value="P:L-histidine import across plasma membrane"/>
    <property type="evidence" value="ECO:0007669"/>
    <property type="project" value="Ensembl"/>
</dbReference>
<dbReference type="OrthoDB" id="3900342at2759"/>
<dbReference type="GO" id="GO:0015819">
    <property type="term" value="P:lysine transport"/>
    <property type="evidence" value="ECO:0007669"/>
    <property type="project" value="Ensembl"/>
</dbReference>
<dbReference type="Pfam" id="PF13906">
    <property type="entry name" value="AA_permease_C"/>
    <property type="match status" value="1"/>
</dbReference>
<feature type="transmembrane region" description="Helical" evidence="13">
    <location>
        <begin position="285"/>
        <end position="315"/>
    </location>
</feature>
<feature type="transmembrane region" description="Helical" evidence="13">
    <location>
        <begin position="166"/>
        <end position="183"/>
    </location>
</feature>
<dbReference type="GO" id="GO:0001618">
    <property type="term" value="F:virus receptor activity"/>
    <property type="evidence" value="ECO:0007669"/>
    <property type="project" value="Ensembl"/>
</dbReference>
<feature type="transmembrane region" description="Helical" evidence="13">
    <location>
        <begin position="97"/>
        <end position="123"/>
    </location>
</feature>
<feature type="transmembrane region" description="Helical" evidence="13">
    <location>
        <begin position="335"/>
        <end position="356"/>
    </location>
</feature>
<dbReference type="STRING" id="10141.ENSCPOP00000005036"/>
<dbReference type="GO" id="GO:0005290">
    <property type="term" value="F:L-histidine transmembrane transporter activity"/>
    <property type="evidence" value="ECO:0007669"/>
    <property type="project" value="Ensembl"/>
</dbReference>
<dbReference type="GO" id="GO:0016324">
    <property type="term" value="C:apical plasma membrane"/>
    <property type="evidence" value="ECO:0007669"/>
    <property type="project" value="Ensembl"/>
</dbReference>
<dbReference type="HOGENOM" id="CLU_007946_15_7_1"/>
<dbReference type="GeneTree" id="ENSGT00940000155349"/>
<name>H0V5U0_CAVPO</name>
<dbReference type="RefSeq" id="XP_063088640.1">
    <property type="nucleotide sequence ID" value="XM_063232570.1"/>
</dbReference>
<feature type="transmembrane region" description="Helical" evidence="13">
    <location>
        <begin position="37"/>
        <end position="58"/>
    </location>
</feature>
<dbReference type="VEuPathDB" id="HostDB:ENSCPOG00000005590"/>
<dbReference type="AlphaFoldDB" id="H0V5U0"/>
<dbReference type="Pfam" id="PF13520">
    <property type="entry name" value="AA_permease_2"/>
    <property type="match status" value="1"/>
</dbReference>
<feature type="transmembrane region" description="Helical" evidence="13">
    <location>
        <begin position="64"/>
        <end position="85"/>
    </location>
</feature>
<dbReference type="RefSeq" id="XP_063088642.1">
    <property type="nucleotide sequence ID" value="XM_063232572.1"/>
</dbReference>
<dbReference type="InterPro" id="IPR029485">
    <property type="entry name" value="CAT_C"/>
</dbReference>
<dbReference type="PIRSF" id="PIRSF006060">
    <property type="entry name" value="AA_transporter"/>
    <property type="match status" value="1"/>
</dbReference>
<dbReference type="GO" id="GO:0000064">
    <property type="term" value="F:L-ornithine transmembrane transporter activity"/>
    <property type="evidence" value="ECO:0007669"/>
    <property type="project" value="Ensembl"/>
</dbReference>
<feature type="transmembrane region" description="Helical" evidence="13">
    <location>
        <begin position="386"/>
        <end position="405"/>
    </location>
</feature>
<dbReference type="GO" id="GO:0061459">
    <property type="term" value="F:L-arginine transmembrane transporter activity"/>
    <property type="evidence" value="ECO:0007669"/>
    <property type="project" value="Ensembl"/>
</dbReference>
<evidence type="ECO:0000256" key="13">
    <source>
        <dbReference type="SAM" id="Phobius"/>
    </source>
</evidence>
<keyword evidence="16" id="KW-1185">Reference proteome</keyword>
<reference evidence="16" key="1">
    <citation type="journal article" date="2011" name="Nature">
        <title>A high-resolution map of human evolutionary constraint using 29 mammals.</title>
        <authorList>
            <person name="Lindblad-Toh K."/>
            <person name="Garber M."/>
            <person name="Zuk O."/>
            <person name="Lin M.F."/>
            <person name="Parker B.J."/>
            <person name="Washietl S."/>
            <person name="Kheradpour P."/>
            <person name="Ernst J."/>
            <person name="Jordan G."/>
            <person name="Mauceli E."/>
            <person name="Ward L.D."/>
            <person name="Lowe C.B."/>
            <person name="Holloway A.K."/>
            <person name="Clamp M."/>
            <person name="Gnerre S."/>
            <person name="Alfoldi J."/>
            <person name="Beal K."/>
            <person name="Chang J."/>
            <person name="Clawson H."/>
            <person name="Cuff J."/>
            <person name="Di Palma F."/>
            <person name="Fitzgerald S."/>
            <person name="Flicek P."/>
            <person name="Guttman M."/>
            <person name="Hubisz M.J."/>
            <person name="Jaffe D.B."/>
            <person name="Jungreis I."/>
            <person name="Kent W.J."/>
            <person name="Kostka D."/>
            <person name="Lara M."/>
            <person name="Martins A.L."/>
            <person name="Massingham T."/>
            <person name="Moltke I."/>
            <person name="Raney B.J."/>
            <person name="Rasmussen M.D."/>
            <person name="Robinson J."/>
            <person name="Stark A."/>
            <person name="Vilella A.J."/>
            <person name="Wen J."/>
            <person name="Xie X."/>
            <person name="Zody M.C."/>
            <person name="Baldwin J."/>
            <person name="Bloom T."/>
            <person name="Chin C.W."/>
            <person name="Heiman D."/>
            <person name="Nicol R."/>
            <person name="Nusbaum C."/>
            <person name="Young S."/>
            <person name="Wilkinson J."/>
            <person name="Worley K.C."/>
            <person name="Kovar C.L."/>
            <person name="Muzny D.M."/>
            <person name="Gibbs R.A."/>
            <person name="Cree A."/>
            <person name="Dihn H.H."/>
            <person name="Fowler G."/>
            <person name="Jhangiani S."/>
            <person name="Joshi V."/>
            <person name="Lee S."/>
            <person name="Lewis L.R."/>
            <person name="Nazareth L.V."/>
            <person name="Okwuonu G."/>
            <person name="Santibanez J."/>
            <person name="Warren W.C."/>
            <person name="Mardis E.R."/>
            <person name="Weinstock G.M."/>
            <person name="Wilson R.K."/>
            <person name="Delehaunty K."/>
            <person name="Dooling D."/>
            <person name="Fronik C."/>
            <person name="Fulton L."/>
            <person name="Fulton B."/>
            <person name="Graves T."/>
            <person name="Minx P."/>
            <person name="Sodergren E."/>
            <person name="Birney E."/>
            <person name="Margulies E.H."/>
            <person name="Herrero J."/>
            <person name="Green E.D."/>
            <person name="Haussler D."/>
            <person name="Siepel A."/>
            <person name="Goldman N."/>
            <person name="Pollard K.S."/>
            <person name="Pedersen J.S."/>
            <person name="Lander E.S."/>
            <person name="Kellis M."/>
        </authorList>
    </citation>
    <scope>NUCLEOTIDE SEQUENCE [LARGE SCALE GENOMIC DNA]</scope>
    <source>
        <strain evidence="16">2N</strain>
    </source>
</reference>
<keyword evidence="4" id="KW-1003">Cell membrane</keyword>
<dbReference type="KEGG" id="cpoc:100721833"/>
<dbReference type="Bgee" id="ENSCPOG00000005590">
    <property type="expression patterns" value="Expressed in heart left ventricle and 12 other cell types or tissues"/>
</dbReference>
<feature type="transmembrane region" description="Helical" evidence="13">
    <location>
        <begin position="411"/>
        <end position="430"/>
    </location>
</feature>
<dbReference type="FunFam" id="1.20.1740.10:FF:000024">
    <property type="entry name" value="High affinity cationic amino acid transporter 1"/>
    <property type="match status" value="1"/>
</dbReference>
<dbReference type="GO" id="GO:0097638">
    <property type="term" value="P:L-arginine import across plasma membrane"/>
    <property type="evidence" value="ECO:0007669"/>
    <property type="project" value="TreeGrafter"/>
</dbReference>
<dbReference type="Ensembl" id="ENSCPOT00000005650.3">
    <property type="protein sequence ID" value="ENSCPOP00000005036.2"/>
    <property type="gene ID" value="ENSCPOG00000005590.4"/>
</dbReference>
<evidence type="ECO:0000256" key="11">
    <source>
        <dbReference type="ARBA" id="ARBA00034423"/>
    </source>
</evidence>
<evidence type="ECO:0000256" key="5">
    <source>
        <dbReference type="ARBA" id="ARBA00022692"/>
    </source>
</evidence>
<dbReference type="GO" id="GO:0016323">
    <property type="term" value="C:basolateral plasma membrane"/>
    <property type="evidence" value="ECO:0007669"/>
    <property type="project" value="Ensembl"/>
</dbReference>
<comment type="similarity">
    <text evidence="2">Belongs to the amino acid-polyamine-organocation (APC) superfamily. Cationic amino acid transporter (CAT) (TC 2.A.3.3) family.</text>
</comment>
<dbReference type="RefSeq" id="XP_023416206.1">
    <property type="nucleotide sequence ID" value="XM_023560438.2"/>
</dbReference>
<dbReference type="InterPro" id="IPR002293">
    <property type="entry name" value="AA/rel_permease1"/>
</dbReference>
<keyword evidence="8 13" id="KW-0472">Membrane</keyword>
<evidence type="ECO:0000256" key="9">
    <source>
        <dbReference type="ARBA" id="ARBA00023180"/>
    </source>
</evidence>
<reference evidence="15" key="2">
    <citation type="submission" date="2025-08" db="UniProtKB">
        <authorList>
            <consortium name="Ensembl"/>
        </authorList>
    </citation>
    <scope>IDENTIFICATION</scope>
    <source>
        <strain evidence="15">2N</strain>
    </source>
</reference>
<evidence type="ECO:0000256" key="7">
    <source>
        <dbReference type="ARBA" id="ARBA00022989"/>
    </source>
</evidence>
<dbReference type="CTD" id="6541"/>
<organism evidence="15 16">
    <name type="scientific">Cavia porcellus</name>
    <name type="common">Guinea pig</name>
    <dbReference type="NCBI Taxonomy" id="10141"/>
    <lineage>
        <taxon>Eukaryota</taxon>
        <taxon>Metazoa</taxon>
        <taxon>Chordata</taxon>
        <taxon>Craniata</taxon>
        <taxon>Vertebrata</taxon>
        <taxon>Euteleostomi</taxon>
        <taxon>Mammalia</taxon>
        <taxon>Eutheria</taxon>
        <taxon>Euarchontoglires</taxon>
        <taxon>Glires</taxon>
        <taxon>Rodentia</taxon>
        <taxon>Hystricomorpha</taxon>
        <taxon>Caviidae</taxon>
        <taxon>Cavia</taxon>
    </lineage>
</organism>
<reference evidence="15" key="3">
    <citation type="submission" date="2025-09" db="UniProtKB">
        <authorList>
            <consortium name="Ensembl"/>
        </authorList>
    </citation>
    <scope>IDENTIFICATION</scope>
    <source>
        <strain evidence="15">2N</strain>
    </source>
</reference>
<dbReference type="FunFam" id="1.20.1740.10:FF:000009">
    <property type="entry name" value="Low affinity cationic amino acid transporter 2"/>
    <property type="match status" value="1"/>
</dbReference>
<evidence type="ECO:0000256" key="2">
    <source>
        <dbReference type="ARBA" id="ARBA00008572"/>
    </source>
</evidence>